<feature type="domain" description="Peptidase S1" evidence="7">
    <location>
        <begin position="217"/>
        <end position="463"/>
    </location>
</feature>
<dbReference type="Pfam" id="PF00084">
    <property type="entry name" value="Sushi"/>
    <property type="match status" value="1"/>
</dbReference>
<evidence type="ECO:0000313" key="8">
    <source>
        <dbReference type="EMBL" id="CAG9804128.1"/>
    </source>
</evidence>
<name>A0A9N9WSG3_9DIPT</name>
<accession>A0A9N9WSG3</accession>
<organism evidence="8 9">
    <name type="scientific">Chironomus riparius</name>
    <dbReference type="NCBI Taxonomy" id="315576"/>
    <lineage>
        <taxon>Eukaryota</taxon>
        <taxon>Metazoa</taxon>
        <taxon>Ecdysozoa</taxon>
        <taxon>Arthropoda</taxon>
        <taxon>Hexapoda</taxon>
        <taxon>Insecta</taxon>
        <taxon>Pterygota</taxon>
        <taxon>Neoptera</taxon>
        <taxon>Endopterygota</taxon>
        <taxon>Diptera</taxon>
        <taxon>Nematocera</taxon>
        <taxon>Chironomoidea</taxon>
        <taxon>Chironomidae</taxon>
        <taxon>Chironominae</taxon>
        <taxon>Chironomus</taxon>
    </lineage>
</organism>
<dbReference type="CDD" id="cd00190">
    <property type="entry name" value="Tryp_SPc"/>
    <property type="match status" value="1"/>
</dbReference>
<comment type="subcellular location">
    <subcellularLocation>
        <location evidence="1">Secreted</location>
    </subcellularLocation>
</comment>
<dbReference type="InterPro" id="IPR033116">
    <property type="entry name" value="TRYPSIN_SER"/>
</dbReference>
<evidence type="ECO:0000256" key="5">
    <source>
        <dbReference type="ARBA" id="ARBA00023180"/>
    </source>
</evidence>
<keyword evidence="2" id="KW-0964">Secreted</keyword>
<dbReference type="PROSITE" id="PS00134">
    <property type="entry name" value="TRYPSIN_HIS"/>
    <property type="match status" value="1"/>
</dbReference>
<dbReference type="InterPro" id="IPR018114">
    <property type="entry name" value="TRYPSIN_HIS"/>
</dbReference>
<dbReference type="InterPro" id="IPR002172">
    <property type="entry name" value="LDrepeatLR_classA_rpt"/>
</dbReference>
<comment type="similarity">
    <text evidence="6">Belongs to the peptidase S1 family. CLIP subfamily.</text>
</comment>
<dbReference type="FunFam" id="2.40.10.10:FF:000068">
    <property type="entry name" value="transmembrane protease serine 2"/>
    <property type="match status" value="1"/>
</dbReference>
<dbReference type="InterPro" id="IPR035976">
    <property type="entry name" value="Sushi/SCR/CCP_sf"/>
</dbReference>
<dbReference type="CDD" id="cd00033">
    <property type="entry name" value="CCP"/>
    <property type="match status" value="1"/>
</dbReference>
<dbReference type="OrthoDB" id="6147874at2759"/>
<dbReference type="EMBL" id="OU895878">
    <property type="protein sequence ID" value="CAG9804128.1"/>
    <property type="molecule type" value="Genomic_DNA"/>
</dbReference>
<proteinExistence type="inferred from homology"/>
<dbReference type="Pfam" id="PF00057">
    <property type="entry name" value="Ldl_recept_a"/>
    <property type="match status" value="3"/>
</dbReference>
<dbReference type="SUPFAM" id="SSF57535">
    <property type="entry name" value="Complement control module/SCR domain"/>
    <property type="match status" value="1"/>
</dbReference>
<keyword evidence="3" id="KW-0732">Signal</keyword>
<dbReference type="Gene3D" id="2.10.70.10">
    <property type="entry name" value="Complement Module, domain 1"/>
    <property type="match status" value="1"/>
</dbReference>
<keyword evidence="9" id="KW-1185">Reference proteome</keyword>
<reference evidence="8" key="1">
    <citation type="submission" date="2022-01" db="EMBL/GenBank/DDBJ databases">
        <authorList>
            <person name="King R."/>
        </authorList>
    </citation>
    <scope>NUCLEOTIDE SEQUENCE</scope>
</reference>
<reference evidence="8" key="2">
    <citation type="submission" date="2022-10" db="EMBL/GenBank/DDBJ databases">
        <authorList>
            <consortium name="ENA_rothamsted_submissions"/>
            <consortium name="culmorum"/>
            <person name="King R."/>
        </authorList>
    </citation>
    <scope>NUCLEOTIDE SEQUENCE</scope>
</reference>
<dbReference type="CDD" id="cd00112">
    <property type="entry name" value="LDLa"/>
    <property type="match status" value="3"/>
</dbReference>
<dbReference type="Proteomes" id="UP001153620">
    <property type="component" value="Chromosome 2"/>
</dbReference>
<dbReference type="InterPro" id="IPR000436">
    <property type="entry name" value="Sushi_SCR_CCP_dom"/>
</dbReference>
<dbReference type="Pfam" id="PF00089">
    <property type="entry name" value="Trypsin"/>
    <property type="match status" value="1"/>
</dbReference>
<dbReference type="Gene3D" id="2.40.10.10">
    <property type="entry name" value="Trypsin-like serine proteases"/>
    <property type="match status" value="2"/>
</dbReference>
<evidence type="ECO:0000256" key="1">
    <source>
        <dbReference type="ARBA" id="ARBA00004613"/>
    </source>
</evidence>
<dbReference type="InterPro" id="IPR036055">
    <property type="entry name" value="LDL_receptor-like_sf"/>
</dbReference>
<dbReference type="SMART" id="SM00020">
    <property type="entry name" value="Tryp_SPc"/>
    <property type="match status" value="1"/>
</dbReference>
<keyword evidence="4" id="KW-1015">Disulfide bond</keyword>
<gene>
    <name evidence="8" type="ORF">CHIRRI_LOCUS7021</name>
</gene>
<dbReference type="InterPro" id="IPR001254">
    <property type="entry name" value="Trypsin_dom"/>
</dbReference>
<evidence type="ECO:0000256" key="4">
    <source>
        <dbReference type="ARBA" id="ARBA00023157"/>
    </source>
</evidence>
<dbReference type="Gene3D" id="4.10.400.10">
    <property type="entry name" value="Low-density Lipoprotein Receptor"/>
    <property type="match status" value="3"/>
</dbReference>
<dbReference type="GO" id="GO:0004252">
    <property type="term" value="F:serine-type endopeptidase activity"/>
    <property type="evidence" value="ECO:0007669"/>
    <property type="project" value="InterPro"/>
</dbReference>
<dbReference type="PRINTS" id="PR00261">
    <property type="entry name" value="LDLRECEPTOR"/>
</dbReference>
<dbReference type="PROSITE" id="PS00135">
    <property type="entry name" value="TRYPSIN_SER"/>
    <property type="match status" value="1"/>
</dbReference>
<dbReference type="SUPFAM" id="SSF57424">
    <property type="entry name" value="LDL receptor-like module"/>
    <property type="match status" value="3"/>
</dbReference>
<dbReference type="InterPro" id="IPR009003">
    <property type="entry name" value="Peptidase_S1_PA"/>
</dbReference>
<dbReference type="InterPro" id="IPR023415">
    <property type="entry name" value="LDLR_class-A_CS"/>
</dbReference>
<dbReference type="GO" id="GO:0005576">
    <property type="term" value="C:extracellular region"/>
    <property type="evidence" value="ECO:0007669"/>
    <property type="project" value="UniProtKB-SubCell"/>
</dbReference>
<evidence type="ECO:0000256" key="2">
    <source>
        <dbReference type="ARBA" id="ARBA00022525"/>
    </source>
</evidence>
<evidence type="ECO:0000259" key="7">
    <source>
        <dbReference type="SMART" id="SM00020"/>
    </source>
</evidence>
<sequence>MICQPHQFKCYYGGCVNREKFCNKFNDCLDNSDEFNCGRSNESCDQSEFYCSSNNKCIDSALICNNQRDCPYGEDESFCIPQICPENTFRCSHGRCIDEKLICDNFNDCLNGDDESDLLCKAINCFGPDCDIINCSPIISNRLIVTCMYDNKIISCNGNDNIKPGTIAKYSCNDQYEPASSIHKFNSQAICQQNGKWSSEILKCSPKCGYLKNSVPLIVNGYEIDFIHPWHATVFIKRKSGLFEFACGATLISEFVIVSASHCFSGLNESDVKIAVGKRYSNITIHSDESNARIYDVLRILRHPLYLDKIGNYGQDIALVELTEIVELNENIHPICVDWQSEDILTENQLGIVVGMGITENETFSDIIRMAKLQVISAENCINSQPKDFQKYITFTTFCAGLDNGTSVCNGDSGGAFQVLSRDLKTWKIQGIVSLSPRKMSTFYCDPFKYTIFTKIEVYLKWIKLILDDIETKTLEKKTLSSYEPIL</sequence>
<evidence type="ECO:0000313" key="9">
    <source>
        <dbReference type="Proteomes" id="UP001153620"/>
    </source>
</evidence>
<evidence type="ECO:0000256" key="3">
    <source>
        <dbReference type="ARBA" id="ARBA00022729"/>
    </source>
</evidence>
<dbReference type="PANTHER" id="PTHR24252:SF7">
    <property type="entry name" value="HYALIN"/>
    <property type="match status" value="1"/>
</dbReference>
<protein>
    <recommendedName>
        <fullName evidence="7">Peptidase S1 domain-containing protein</fullName>
    </recommendedName>
</protein>
<dbReference type="GO" id="GO:0006508">
    <property type="term" value="P:proteolysis"/>
    <property type="evidence" value="ECO:0007669"/>
    <property type="project" value="InterPro"/>
</dbReference>
<dbReference type="FunFam" id="2.40.10.10:FF:000054">
    <property type="entry name" value="Complement C1r subcomponent"/>
    <property type="match status" value="1"/>
</dbReference>
<dbReference type="SMART" id="SM00192">
    <property type="entry name" value="LDLa"/>
    <property type="match status" value="3"/>
</dbReference>
<dbReference type="PROSITE" id="PS01209">
    <property type="entry name" value="LDLRA_1"/>
    <property type="match status" value="2"/>
</dbReference>
<dbReference type="SUPFAM" id="SSF50494">
    <property type="entry name" value="Trypsin-like serine proteases"/>
    <property type="match status" value="1"/>
</dbReference>
<dbReference type="InterPro" id="IPR043504">
    <property type="entry name" value="Peptidase_S1_PA_chymotrypsin"/>
</dbReference>
<evidence type="ECO:0000256" key="6">
    <source>
        <dbReference type="ARBA" id="ARBA00024195"/>
    </source>
</evidence>
<dbReference type="AlphaFoldDB" id="A0A9N9WSG3"/>
<dbReference type="PANTHER" id="PTHR24252">
    <property type="entry name" value="ACROSIN-RELATED"/>
    <property type="match status" value="1"/>
</dbReference>
<keyword evidence="5" id="KW-0325">Glycoprotein</keyword>